<evidence type="ECO:0000313" key="3">
    <source>
        <dbReference type="Proteomes" id="UP001208570"/>
    </source>
</evidence>
<dbReference type="EMBL" id="JAODUP010000503">
    <property type="protein sequence ID" value="KAK2148300.1"/>
    <property type="molecule type" value="Genomic_DNA"/>
</dbReference>
<accession>A0AAD9MWS0</accession>
<dbReference type="GO" id="GO:0031023">
    <property type="term" value="P:microtubule organizing center organization"/>
    <property type="evidence" value="ECO:0007669"/>
    <property type="project" value="TreeGrafter"/>
</dbReference>
<dbReference type="AlphaFoldDB" id="A0AAD9MWS0"/>
<dbReference type="Proteomes" id="UP001208570">
    <property type="component" value="Unassembled WGS sequence"/>
</dbReference>
<evidence type="ECO:0000256" key="1">
    <source>
        <dbReference type="SAM" id="Coils"/>
    </source>
</evidence>
<organism evidence="2 3">
    <name type="scientific">Paralvinella palmiformis</name>
    <dbReference type="NCBI Taxonomy" id="53620"/>
    <lineage>
        <taxon>Eukaryota</taxon>
        <taxon>Metazoa</taxon>
        <taxon>Spiralia</taxon>
        <taxon>Lophotrochozoa</taxon>
        <taxon>Annelida</taxon>
        <taxon>Polychaeta</taxon>
        <taxon>Sedentaria</taxon>
        <taxon>Canalipalpata</taxon>
        <taxon>Terebellida</taxon>
        <taxon>Terebelliformia</taxon>
        <taxon>Alvinellidae</taxon>
        <taxon>Paralvinella</taxon>
    </lineage>
</organism>
<keyword evidence="3" id="KW-1185">Reference proteome</keyword>
<dbReference type="InterPro" id="IPR029711">
    <property type="entry name" value="Haus7-like"/>
</dbReference>
<dbReference type="PANTHER" id="PTHR14352">
    <property type="entry name" value="HAUS AUGMIN-LIKE COMPLEX SUBUNIT 7"/>
    <property type="match status" value="1"/>
</dbReference>
<comment type="caution">
    <text evidence="2">The sequence shown here is derived from an EMBL/GenBank/DDBJ whole genome shotgun (WGS) entry which is preliminary data.</text>
</comment>
<keyword evidence="1" id="KW-0175">Coiled coil</keyword>
<dbReference type="GO" id="GO:0051225">
    <property type="term" value="P:spindle assembly"/>
    <property type="evidence" value="ECO:0007669"/>
    <property type="project" value="TreeGrafter"/>
</dbReference>
<evidence type="ECO:0008006" key="4">
    <source>
        <dbReference type="Google" id="ProtNLM"/>
    </source>
</evidence>
<evidence type="ECO:0000313" key="2">
    <source>
        <dbReference type="EMBL" id="KAK2148300.1"/>
    </source>
</evidence>
<dbReference type="PANTHER" id="PTHR14352:SF2">
    <property type="entry name" value="HAUS AUGMIN-LIKE COMPLEX SUBUNIT 7"/>
    <property type="match status" value="1"/>
</dbReference>
<feature type="coiled-coil region" evidence="1">
    <location>
        <begin position="185"/>
        <end position="212"/>
    </location>
</feature>
<name>A0AAD9MWS0_9ANNE</name>
<dbReference type="GO" id="GO:0051011">
    <property type="term" value="F:microtubule minus-end binding"/>
    <property type="evidence" value="ECO:0007669"/>
    <property type="project" value="InterPro"/>
</dbReference>
<proteinExistence type="predicted"/>
<dbReference type="Pfam" id="PF06694">
    <property type="entry name" value="Plant_NMP1"/>
    <property type="match status" value="1"/>
</dbReference>
<sequence length="289" mass="32651">MAQSSKDKLKKYAQPLKDKLEALGCPYTEGVDESWVIDLLFKPGEHRIRLLQWLFSKQVSIELDLQFTSFDSSLENLLDPECVSVDSRMDSRIQRLLYVASSLGLCSKDDADLIRGCGSISKQLAFIEQLLDIVYIKDRSEDPQVRCMSSPGVISKGTSVKEQFYSDCHFMDSLAAQEKLELPEISKLQEAVDEIGKDLARQEEILAQLRQHMLSHVGTVRSSHKTLSLYLSEKAKSLANKMEMCTDDSTLLKDLNEYITILEDTLVRAELSYSKSTTNSIILNIVKLD</sequence>
<dbReference type="GO" id="GO:0070652">
    <property type="term" value="C:HAUS complex"/>
    <property type="evidence" value="ECO:0007669"/>
    <property type="project" value="TreeGrafter"/>
</dbReference>
<dbReference type="InterPro" id="IPR010604">
    <property type="entry name" value="Plant_AUG7"/>
</dbReference>
<reference evidence="2" key="1">
    <citation type="journal article" date="2023" name="Mol. Biol. Evol.">
        <title>Third-Generation Sequencing Reveals the Adaptive Role of the Epigenome in Three Deep-Sea Polychaetes.</title>
        <authorList>
            <person name="Perez M."/>
            <person name="Aroh O."/>
            <person name="Sun Y."/>
            <person name="Lan Y."/>
            <person name="Juniper S.K."/>
            <person name="Young C.R."/>
            <person name="Angers B."/>
            <person name="Qian P.Y."/>
        </authorList>
    </citation>
    <scope>NUCLEOTIDE SEQUENCE</scope>
    <source>
        <strain evidence="2">P08H-3</strain>
    </source>
</reference>
<protein>
    <recommendedName>
        <fullName evidence="4">HAUS augmin-like complex subunit 7</fullName>
    </recommendedName>
</protein>
<gene>
    <name evidence="2" type="ORF">LSH36_503g01037</name>
</gene>